<dbReference type="InterPro" id="IPR036259">
    <property type="entry name" value="MFS_trans_sf"/>
</dbReference>
<evidence type="ECO:0000256" key="1">
    <source>
        <dbReference type="ARBA" id="ARBA00004141"/>
    </source>
</evidence>
<evidence type="ECO:0000313" key="6">
    <source>
        <dbReference type="EMBL" id="ODM17362.1"/>
    </source>
</evidence>
<dbReference type="GO" id="GO:0022857">
    <property type="term" value="F:transmembrane transporter activity"/>
    <property type="evidence" value="ECO:0007669"/>
    <property type="project" value="InterPro"/>
</dbReference>
<keyword evidence="7" id="KW-1185">Reference proteome</keyword>
<feature type="transmembrane region" description="Helical" evidence="4">
    <location>
        <begin position="362"/>
        <end position="384"/>
    </location>
</feature>
<evidence type="ECO:0000256" key="4">
    <source>
        <dbReference type="SAM" id="Phobius"/>
    </source>
</evidence>
<feature type="compositionally biased region" description="Acidic residues" evidence="3">
    <location>
        <begin position="11"/>
        <end position="28"/>
    </location>
</feature>
<dbReference type="PANTHER" id="PTHR11360">
    <property type="entry name" value="MONOCARBOXYLATE TRANSPORTER"/>
    <property type="match status" value="1"/>
</dbReference>
<evidence type="ECO:0000313" key="7">
    <source>
        <dbReference type="Proteomes" id="UP000094569"/>
    </source>
</evidence>
<comment type="subcellular location">
    <subcellularLocation>
        <location evidence="1">Membrane</location>
        <topology evidence="1">Multi-pass membrane protein</topology>
    </subcellularLocation>
</comment>
<dbReference type="PANTHER" id="PTHR11360:SF240">
    <property type="entry name" value="MONOCARBOXYLATE TRANSPORTER (EUROFUNG)-RELATED"/>
    <property type="match status" value="1"/>
</dbReference>
<feature type="transmembrane region" description="Helical" evidence="4">
    <location>
        <begin position="126"/>
        <end position="150"/>
    </location>
</feature>
<name>A0A1E3B8S0_ASPCR</name>
<dbReference type="Gene3D" id="1.20.1250.20">
    <property type="entry name" value="MFS general substrate transporter like domains"/>
    <property type="match status" value="2"/>
</dbReference>
<keyword evidence="4" id="KW-1133">Transmembrane helix</keyword>
<feature type="transmembrane region" description="Helical" evidence="4">
    <location>
        <begin position="101"/>
        <end position="120"/>
    </location>
</feature>
<feature type="transmembrane region" description="Helical" evidence="4">
    <location>
        <begin position="326"/>
        <end position="350"/>
    </location>
</feature>
<feature type="transmembrane region" description="Helical" evidence="4">
    <location>
        <begin position="162"/>
        <end position="181"/>
    </location>
</feature>
<feature type="transmembrane region" description="Helical" evidence="4">
    <location>
        <begin position="193"/>
        <end position="213"/>
    </location>
</feature>
<feature type="transmembrane region" description="Helical" evidence="4">
    <location>
        <begin position="270"/>
        <end position="289"/>
    </location>
</feature>
<feature type="region of interest" description="Disordered" evidence="3">
    <location>
        <begin position="1"/>
        <end position="29"/>
    </location>
</feature>
<keyword evidence="4" id="KW-0812">Transmembrane</keyword>
<gene>
    <name evidence="6" type="ORF">SI65_07037</name>
</gene>
<feature type="domain" description="Major facilitator superfamily (MFS) profile" evidence="5">
    <location>
        <begin position="233"/>
        <end position="425"/>
    </location>
</feature>
<feature type="transmembrane region" description="Helical" evidence="4">
    <location>
        <begin position="234"/>
        <end position="258"/>
    </location>
</feature>
<dbReference type="Pfam" id="PF07690">
    <property type="entry name" value="MFS_1"/>
    <property type="match status" value="1"/>
</dbReference>
<evidence type="ECO:0000256" key="2">
    <source>
        <dbReference type="ARBA" id="ARBA00006727"/>
    </source>
</evidence>
<dbReference type="InterPro" id="IPR050327">
    <property type="entry name" value="Proton-linked_MCT"/>
</dbReference>
<dbReference type="GO" id="GO:0016020">
    <property type="term" value="C:membrane"/>
    <property type="evidence" value="ECO:0007669"/>
    <property type="project" value="UniProtKB-SubCell"/>
</dbReference>
<evidence type="ECO:0000259" key="5">
    <source>
        <dbReference type="PROSITE" id="PS50850"/>
    </source>
</evidence>
<feature type="transmembrane region" description="Helical" evidence="4">
    <location>
        <begin position="37"/>
        <end position="62"/>
    </location>
</feature>
<feature type="compositionally biased region" description="Basic and acidic residues" evidence="3">
    <location>
        <begin position="1"/>
        <end position="10"/>
    </location>
</feature>
<dbReference type="PROSITE" id="PS50850">
    <property type="entry name" value="MFS"/>
    <property type="match status" value="1"/>
</dbReference>
<dbReference type="SUPFAM" id="SSF103473">
    <property type="entry name" value="MFS general substrate transporter"/>
    <property type="match status" value="1"/>
</dbReference>
<feature type="transmembrane region" description="Helical" evidence="4">
    <location>
        <begin position="301"/>
        <end position="320"/>
    </location>
</feature>
<feature type="transmembrane region" description="Helical" evidence="4">
    <location>
        <begin position="390"/>
        <end position="412"/>
    </location>
</feature>
<evidence type="ECO:0000256" key="3">
    <source>
        <dbReference type="SAM" id="MobiDB-lite"/>
    </source>
</evidence>
<reference evidence="6 7" key="1">
    <citation type="journal article" date="2016" name="BMC Genomics">
        <title>Comparative genomic and transcriptomic analyses of the Fuzhuan brick tea-fermentation fungus Aspergillus cristatus.</title>
        <authorList>
            <person name="Ge Y."/>
            <person name="Wang Y."/>
            <person name="Liu Y."/>
            <person name="Tan Y."/>
            <person name="Ren X."/>
            <person name="Zhang X."/>
            <person name="Hyde K.D."/>
            <person name="Liu Y."/>
            <person name="Liu Z."/>
        </authorList>
    </citation>
    <scope>NUCLEOTIDE SEQUENCE [LARGE SCALE GENOMIC DNA]</scope>
    <source>
        <strain evidence="6 7">GZAAS20.1005</strain>
    </source>
</reference>
<sequence length="425" mass="45898">MSAHETKSSMDDDPTNSDSTEENPDDFPDGGWQAWSVVLGSWCGMVPSFGLLNSVGVLQAWLADNQLKDYSDSSIGWIFGVFNFFLYVTGIQIGPIFDAHGLKYILIPGCIGLVFALMMFSLCEEYYQVVLGFSLLGGATASMIITPSIACVTHWFFRRRGLALGLATTAGGFGGIIFPIIITNLLDSVGFPWAIRIVGFVSAVFCLACVLLLRTRLPPKKAGARVDLKALREIPFTTLSVAIILIDFALLVPLTYIPSYAIAHGMNSSLAYQLASILNGASILGRALPGYFADRYGRLNVMAATTLFCAIFTLGLWLPIQSNIPGIVAYTVLFGFWSGSAISLTPVCVAQVSRTEDYGKRYGTTYSLVSIGALVAVPIAGAILRAQNGNYQGVILFVGLAYLLAFVLFVLARGMCTGWRLKRAF</sequence>
<dbReference type="AlphaFoldDB" id="A0A1E3B8S0"/>
<dbReference type="OrthoDB" id="410267at2759"/>
<dbReference type="InterPro" id="IPR011701">
    <property type="entry name" value="MFS"/>
</dbReference>
<dbReference type="EMBL" id="JXNT01000008">
    <property type="protein sequence ID" value="ODM17362.1"/>
    <property type="molecule type" value="Genomic_DNA"/>
</dbReference>
<comment type="caution">
    <text evidence="6">The sequence shown here is derived from an EMBL/GenBank/DDBJ whole genome shotgun (WGS) entry which is preliminary data.</text>
</comment>
<comment type="similarity">
    <text evidence="2">Belongs to the major facilitator superfamily. Monocarboxylate porter (TC 2.A.1.13) family.</text>
</comment>
<feature type="transmembrane region" description="Helical" evidence="4">
    <location>
        <begin position="74"/>
        <end position="94"/>
    </location>
</feature>
<proteinExistence type="inferred from homology"/>
<protein>
    <recommendedName>
        <fullName evidence="5">Major facilitator superfamily (MFS) profile domain-containing protein</fullName>
    </recommendedName>
</protein>
<dbReference type="Proteomes" id="UP000094569">
    <property type="component" value="Unassembled WGS sequence"/>
</dbReference>
<organism evidence="6 7">
    <name type="scientific">Aspergillus cristatus</name>
    <name type="common">Chinese Fuzhuan brick tea-fermentation fungus</name>
    <name type="synonym">Eurotium cristatum</name>
    <dbReference type="NCBI Taxonomy" id="573508"/>
    <lineage>
        <taxon>Eukaryota</taxon>
        <taxon>Fungi</taxon>
        <taxon>Dikarya</taxon>
        <taxon>Ascomycota</taxon>
        <taxon>Pezizomycotina</taxon>
        <taxon>Eurotiomycetes</taxon>
        <taxon>Eurotiomycetidae</taxon>
        <taxon>Eurotiales</taxon>
        <taxon>Aspergillaceae</taxon>
        <taxon>Aspergillus</taxon>
        <taxon>Aspergillus subgen. Aspergillus</taxon>
    </lineage>
</organism>
<accession>A0A1E3B8S0</accession>
<dbReference type="VEuPathDB" id="FungiDB:SI65_07037"/>
<keyword evidence="4" id="KW-0472">Membrane</keyword>
<dbReference type="InterPro" id="IPR020846">
    <property type="entry name" value="MFS_dom"/>
</dbReference>